<name>A0A163FNR5_9BACL</name>
<evidence type="ECO:0000256" key="1">
    <source>
        <dbReference type="ARBA" id="ARBA00006754"/>
    </source>
</evidence>
<dbReference type="PANTHER" id="PTHR33744:SF1">
    <property type="entry name" value="DNA-BINDING TRANSCRIPTIONAL ACTIVATOR ADER"/>
    <property type="match status" value="1"/>
</dbReference>
<dbReference type="Gene3D" id="1.10.10.2840">
    <property type="entry name" value="PucR C-terminal helix-turn-helix domain"/>
    <property type="match status" value="1"/>
</dbReference>
<dbReference type="OrthoDB" id="154713at2"/>
<evidence type="ECO:0000313" key="3">
    <source>
        <dbReference type="EMBL" id="KZE38996.1"/>
    </source>
</evidence>
<reference evidence="3 4" key="1">
    <citation type="submission" date="2016-01" db="EMBL/GenBank/DDBJ databases">
        <title>Whole genome sequencing of Bhargavaea cecembensis T14.</title>
        <authorList>
            <person name="Hong K.W."/>
        </authorList>
    </citation>
    <scope>NUCLEOTIDE SEQUENCE [LARGE SCALE GENOMIC DNA]</scope>
    <source>
        <strain evidence="3 4">T14</strain>
    </source>
</reference>
<dbReference type="InterPro" id="IPR024096">
    <property type="entry name" value="NO_sig/Golgi_transp_ligand-bd"/>
</dbReference>
<dbReference type="InterPro" id="IPR051448">
    <property type="entry name" value="CdaR-like_regulators"/>
</dbReference>
<organism evidence="3 4">
    <name type="scientific">Bhargavaea cecembensis</name>
    <dbReference type="NCBI Taxonomy" id="394098"/>
    <lineage>
        <taxon>Bacteria</taxon>
        <taxon>Bacillati</taxon>
        <taxon>Bacillota</taxon>
        <taxon>Bacilli</taxon>
        <taxon>Bacillales</taxon>
        <taxon>Caryophanaceae</taxon>
        <taxon>Bhargavaea</taxon>
    </lineage>
</organism>
<dbReference type="InterPro" id="IPR010523">
    <property type="entry name" value="XylR_N"/>
</dbReference>
<dbReference type="EMBL" id="LQNT01000009">
    <property type="protein sequence ID" value="KZE38996.1"/>
    <property type="molecule type" value="Genomic_DNA"/>
</dbReference>
<gene>
    <name evidence="3" type="ORF">AV656_08855</name>
</gene>
<dbReference type="SUPFAM" id="SSF111126">
    <property type="entry name" value="Ligand-binding domain in the NO signalling and Golgi transport"/>
    <property type="match status" value="1"/>
</dbReference>
<comment type="caution">
    <text evidence="3">The sequence shown here is derived from an EMBL/GenBank/DDBJ whole genome shotgun (WGS) entry which is preliminary data.</text>
</comment>
<accession>A0A163FNR5</accession>
<dbReference type="SMART" id="SM00989">
    <property type="entry name" value="V4R"/>
    <property type="match status" value="1"/>
</dbReference>
<dbReference type="InterPro" id="IPR025736">
    <property type="entry name" value="PucR_C-HTH_dom"/>
</dbReference>
<dbReference type="AlphaFoldDB" id="A0A163FNR5"/>
<dbReference type="Pfam" id="PF02830">
    <property type="entry name" value="V4R"/>
    <property type="match status" value="1"/>
</dbReference>
<evidence type="ECO:0000313" key="4">
    <source>
        <dbReference type="Proteomes" id="UP000076490"/>
    </source>
</evidence>
<dbReference type="InterPro" id="IPR042070">
    <property type="entry name" value="PucR_C-HTH_sf"/>
</dbReference>
<dbReference type="InterPro" id="IPR041522">
    <property type="entry name" value="CdaR_GGDEF"/>
</dbReference>
<dbReference type="Pfam" id="PF13556">
    <property type="entry name" value="HTH_30"/>
    <property type="match status" value="1"/>
</dbReference>
<dbReference type="Gene3D" id="3.30.1380.20">
    <property type="entry name" value="Trafficking protein particle complex subunit 3"/>
    <property type="match status" value="1"/>
</dbReference>
<dbReference type="InterPro" id="IPR004096">
    <property type="entry name" value="V4R"/>
</dbReference>
<protein>
    <recommendedName>
        <fullName evidence="2">4-vinyl reductase 4VR domain-containing protein</fullName>
    </recommendedName>
</protein>
<comment type="similarity">
    <text evidence="1">Belongs to the CdaR family.</text>
</comment>
<feature type="domain" description="4-vinyl reductase 4VR" evidence="2">
    <location>
        <begin position="112"/>
        <end position="174"/>
    </location>
</feature>
<dbReference type="Pfam" id="PF06505">
    <property type="entry name" value="XylR_N"/>
    <property type="match status" value="1"/>
</dbReference>
<sequence length="626" mass="72029">MTIQISEERYTENPEVSGRRLITSSSAFGIIRKQLAENIGVGRIRGFLFRYGWEMGAMDAEEAMKTESSVENLVKEGPLLHIGNGHITGMDHKCTIKYGEDGQLHSVYGRGKWVNSYEAYEHIKRLGLSDEPVCHTLIGYASGFMSTVFGESLYAKELECVGKGDQVCRWEVKTERQWAEENQAEHNHLQEETTIVEELEFTYEQLLEQQKVVTKLSDFQKRLTEEIANGSDLLSIAEITYRNEEIPIVVEDRSHRTLAVAGLSEEEDRELKEDMLRYLAENQPGMLPATEGYPVFFRKKIIRTELQERLVTPILVQKEVIGYCSFVYDPSSKHNKDEDYLFLDRFANAASLLLLNEKTKFESFERMKGSFLEQILENKLSAEDIIKRGKYTGIDLEQPYYITVMSHKTGQRTTIEEEFYQQEQMLEKTFRYFSEKKQNLLIGHLDGHMVLLKSANACKPTIDETIREYWEFISKEYPQSEFRFGISNRGENIRLASKAYREARMAERLAIKKQIVPFRSLGVVGMLVSPEKLDDVKIIAAQELGPLYNLEDPKMLELLRTLHAFLSNGGKLEKTMTDLALSMSGLRHRIQRIESLLEKDLRNPNEAHQLLVILQSLIALGELETE</sequence>
<dbReference type="RefSeq" id="WP_063181086.1">
    <property type="nucleotide sequence ID" value="NZ_LQNT01000009.1"/>
</dbReference>
<dbReference type="Pfam" id="PF17853">
    <property type="entry name" value="GGDEF_2"/>
    <property type="match status" value="1"/>
</dbReference>
<dbReference type="Proteomes" id="UP000076490">
    <property type="component" value="Unassembled WGS sequence"/>
</dbReference>
<dbReference type="PANTHER" id="PTHR33744">
    <property type="entry name" value="CARBOHYDRATE DIACID REGULATOR"/>
    <property type="match status" value="1"/>
</dbReference>
<evidence type="ECO:0000259" key="2">
    <source>
        <dbReference type="SMART" id="SM00989"/>
    </source>
</evidence>
<proteinExistence type="inferred from homology"/>